<dbReference type="InterPro" id="IPR036396">
    <property type="entry name" value="Cyt_P450_sf"/>
</dbReference>
<evidence type="ECO:0000256" key="2">
    <source>
        <dbReference type="ARBA" id="ARBA00022723"/>
    </source>
</evidence>
<comment type="similarity">
    <text evidence="1">Belongs to the cytochrome P450 family.</text>
</comment>
<evidence type="ECO:0000313" key="4">
    <source>
        <dbReference type="EMBL" id="KAK8575518.1"/>
    </source>
</evidence>
<accession>A0ABR2FB43</accession>
<proteinExistence type="inferred from homology"/>
<dbReference type="Gene3D" id="1.10.630.10">
    <property type="entry name" value="Cytochrome P450"/>
    <property type="match status" value="1"/>
</dbReference>
<comment type="caution">
    <text evidence="4">The sequence shown here is derived from an EMBL/GenBank/DDBJ whole genome shotgun (WGS) entry which is preliminary data.</text>
</comment>
<organism evidence="4 5">
    <name type="scientific">Hibiscus sabdariffa</name>
    <name type="common">roselle</name>
    <dbReference type="NCBI Taxonomy" id="183260"/>
    <lineage>
        <taxon>Eukaryota</taxon>
        <taxon>Viridiplantae</taxon>
        <taxon>Streptophyta</taxon>
        <taxon>Embryophyta</taxon>
        <taxon>Tracheophyta</taxon>
        <taxon>Spermatophyta</taxon>
        <taxon>Magnoliopsida</taxon>
        <taxon>eudicotyledons</taxon>
        <taxon>Gunneridae</taxon>
        <taxon>Pentapetalae</taxon>
        <taxon>rosids</taxon>
        <taxon>malvids</taxon>
        <taxon>Malvales</taxon>
        <taxon>Malvaceae</taxon>
        <taxon>Malvoideae</taxon>
        <taxon>Hibiscus</taxon>
    </lineage>
</organism>
<dbReference type="Proteomes" id="UP001472677">
    <property type="component" value="Unassembled WGS sequence"/>
</dbReference>
<dbReference type="PANTHER" id="PTHR24286">
    <property type="entry name" value="CYTOCHROME P450 26"/>
    <property type="match status" value="1"/>
</dbReference>
<evidence type="ECO:0000256" key="3">
    <source>
        <dbReference type="ARBA" id="ARBA00023004"/>
    </source>
</evidence>
<keyword evidence="3" id="KW-0408">Iron</keyword>
<evidence type="ECO:0000256" key="1">
    <source>
        <dbReference type="ARBA" id="ARBA00010617"/>
    </source>
</evidence>
<keyword evidence="2" id="KW-0479">Metal-binding</keyword>
<gene>
    <name evidence="4" type="ORF">V6N12_063189</name>
</gene>
<evidence type="ECO:0000313" key="5">
    <source>
        <dbReference type="Proteomes" id="UP001472677"/>
    </source>
</evidence>
<dbReference type="EMBL" id="JBBPBM010000007">
    <property type="protein sequence ID" value="KAK8575518.1"/>
    <property type="molecule type" value="Genomic_DNA"/>
</dbReference>
<sequence>MEIMGSMWLAVALATLGGFAFLKWVLKSVSPWVYESKLGDMRYSLPPGDMGWPLIGNMWSFLRAFRSDEPDSFMGSFVSRFGRTGIYKAFMFGNPSVIVTLPETSRRVLNDDDAFKPGWPTSTVELIG</sequence>
<reference evidence="4 5" key="1">
    <citation type="journal article" date="2024" name="G3 (Bethesda)">
        <title>Genome assembly of Hibiscus sabdariffa L. provides insights into metabolisms of medicinal natural products.</title>
        <authorList>
            <person name="Kim T."/>
        </authorList>
    </citation>
    <scope>NUCLEOTIDE SEQUENCE [LARGE SCALE GENOMIC DNA]</scope>
    <source>
        <strain evidence="4">TK-2024</strain>
        <tissue evidence="4">Old leaves</tissue>
    </source>
</reference>
<dbReference type="SUPFAM" id="SSF48264">
    <property type="entry name" value="Cytochrome P450"/>
    <property type="match status" value="1"/>
</dbReference>
<name>A0ABR2FB43_9ROSI</name>
<keyword evidence="5" id="KW-1185">Reference proteome</keyword>
<dbReference type="PANTHER" id="PTHR24286:SF356">
    <property type="entry name" value="ENT-KAURENOIC ACID OXIDASE 2"/>
    <property type="match status" value="1"/>
</dbReference>
<protein>
    <submittedName>
        <fullName evidence="4">Uncharacterized protein</fullName>
    </submittedName>
</protein>